<feature type="compositionally biased region" description="Basic and acidic residues" evidence="7">
    <location>
        <begin position="128"/>
        <end position="165"/>
    </location>
</feature>
<keyword evidence="9" id="KW-1185">Reference proteome</keyword>
<sequence length="1100" mass="123105">MADEEGKTSPVGQEKAPSPAPAKEEEKVDDANQNADETKPQETEQKEEVKDGDQNENAGGDETEKKDDTKPDEGKETEQQQGEEKPEEKEEGKEDGEQKVEEQQQRSSPVGEETSETKPEQEVSQESVQKEESDVNVEEGQKSEPEQSASEEKTEQETVTEKEPEPTPTTKAASPTPATESQPLTSQDVTVPNTVDTPAPPGVPEPPKLPTPEKSEMGLESSSISTQALNIIWSFGLNRSIPVLNLTDNTRKIIMYACAHIGVLYDFENNRQHTLQGHINPLTCTCVSEDKRWLATADKGPDSTVIIWDTYTGIPVQTLFDDGSGNNEGFVAMAMTPDARYLATLSSSETQILAIWNWTVDGETPLCTAQLNPSFGVQSFVHFNPEDIHYLVCNSDSQVIFCFWTDNHMEYYAPPLTDQDFNKAVGRYSQSIFQRNSTRVLTSTSIGNLVVWDNNKPVTKLLSSEPSADKKALKIIRLQERGINVLTTTDKFIVVGDMAGHVKFFDQSLKLVHWYQDFNLGPVTSVSFAHYPEFEPVAKEGTNFPPDATIEARKFVIKDFVVGSSIAIFGSVTADGTKVKVIHREHDAAIHAMTTHPSLPYLVIGSYSGLLKIWNYEKNRGLCNGSVRVLDAITLQDEQEEPFRYARYAVTHIAFSHDSQYIATADGEYTVSVFKRQRGLDVQPYIYLGRYRAHYKGIKDIIFGVHLDSNQPRLMSLGMDRVLVEYDLENSAKDDLRISSSDRIEQSAIPQCMTWYPPITKENFILTANDQFKFKLYNSTTKMCRKTLLGPTYGTPIQKIAVVPTKDIVKDKRYLAYITKDKIGMHVLPLDGNPHNAMALIGHPVGVSEMVCSFDGKYLFTAGGTDASVHMWEINVAALEAQSKLGGEDLTPFYGLLDGGREGELFRELEDYFYYAQIRSQGVNTMDKREVSTKINLSEVPFVMRAMGFYPSEQEIEDMLNEVKFSRYVETGQYVRRYRSWRIHKIPAFGLDPLKIEWAFEKLGIATSSGNSIERGDLLDMLQTKGEHMTEYELAEYLTTLLGYNAEGGSSELQEFDSTTAGDIIEQNLPVNITEEMFANEILGFSMYRDALNAGMEAHG</sequence>
<keyword evidence="2 6" id="KW-0853">WD repeat</keyword>
<proteinExistence type="predicted"/>
<dbReference type="Gene3D" id="1.10.238.10">
    <property type="entry name" value="EF-hand"/>
    <property type="match status" value="1"/>
</dbReference>
<dbReference type="PANTHER" id="PTHR13720:SF13">
    <property type="entry name" value="CILIA- AND FLAGELLA-ASSOCIATED PROTEIN 251"/>
    <property type="match status" value="1"/>
</dbReference>
<evidence type="ECO:0000256" key="7">
    <source>
        <dbReference type="SAM" id="MobiDB-lite"/>
    </source>
</evidence>
<dbReference type="InterPro" id="IPR050630">
    <property type="entry name" value="WD_repeat_EMAP"/>
</dbReference>
<feature type="compositionally biased region" description="Basic and acidic residues" evidence="7">
    <location>
        <begin position="62"/>
        <end position="104"/>
    </location>
</feature>
<dbReference type="SUPFAM" id="SSF47473">
    <property type="entry name" value="EF-hand"/>
    <property type="match status" value="1"/>
</dbReference>
<feature type="compositionally biased region" description="Basic and acidic residues" evidence="7">
    <location>
        <begin position="22"/>
        <end position="53"/>
    </location>
</feature>
<dbReference type="Gene3D" id="2.130.10.10">
    <property type="entry name" value="YVTN repeat-like/Quinoprotein amine dehydrogenase"/>
    <property type="match status" value="2"/>
</dbReference>
<evidence type="ECO:0000256" key="6">
    <source>
        <dbReference type="PROSITE-ProRule" id="PRU00221"/>
    </source>
</evidence>
<keyword evidence="4" id="KW-0966">Cell projection</keyword>
<gene>
    <name evidence="8" type="ORF">FSP39_023597</name>
</gene>
<dbReference type="SMART" id="SM00320">
    <property type="entry name" value="WD40"/>
    <property type="match status" value="7"/>
</dbReference>
<evidence type="ECO:0000256" key="2">
    <source>
        <dbReference type="ARBA" id="ARBA00022574"/>
    </source>
</evidence>
<dbReference type="FunFam" id="2.130.10.10:FF:000427">
    <property type="entry name" value="WD repeat domain 66"/>
    <property type="match status" value="1"/>
</dbReference>
<dbReference type="InterPro" id="IPR001680">
    <property type="entry name" value="WD40_rpt"/>
</dbReference>
<comment type="subcellular location">
    <subcellularLocation>
        <location evidence="1">Cell projection</location>
        <location evidence="1">Cilium</location>
    </subcellularLocation>
</comment>
<comment type="caution">
    <text evidence="8">The sequence shown here is derived from an EMBL/GenBank/DDBJ whole genome shotgun (WGS) entry which is preliminary data.</text>
</comment>
<protein>
    <recommendedName>
        <fullName evidence="5">Cilia- and flagella-associated protein 251</fullName>
    </recommendedName>
</protein>
<evidence type="ECO:0000256" key="4">
    <source>
        <dbReference type="ARBA" id="ARBA00023273"/>
    </source>
</evidence>
<dbReference type="AlphaFoldDB" id="A0AA89BN17"/>
<dbReference type="PROSITE" id="PS50082">
    <property type="entry name" value="WD_REPEATS_2"/>
    <property type="match status" value="1"/>
</dbReference>
<dbReference type="Proteomes" id="UP001186944">
    <property type="component" value="Unassembled WGS sequence"/>
</dbReference>
<evidence type="ECO:0000313" key="8">
    <source>
        <dbReference type="EMBL" id="KAK3085055.1"/>
    </source>
</evidence>
<keyword evidence="3" id="KW-0677">Repeat</keyword>
<dbReference type="InterPro" id="IPR011992">
    <property type="entry name" value="EF-hand-dom_pair"/>
</dbReference>
<name>A0AA89BN17_PINIB</name>
<organism evidence="8 9">
    <name type="scientific">Pinctada imbricata</name>
    <name type="common">Atlantic pearl-oyster</name>
    <name type="synonym">Pinctada martensii</name>
    <dbReference type="NCBI Taxonomy" id="66713"/>
    <lineage>
        <taxon>Eukaryota</taxon>
        <taxon>Metazoa</taxon>
        <taxon>Spiralia</taxon>
        <taxon>Lophotrochozoa</taxon>
        <taxon>Mollusca</taxon>
        <taxon>Bivalvia</taxon>
        <taxon>Autobranchia</taxon>
        <taxon>Pteriomorphia</taxon>
        <taxon>Pterioida</taxon>
        <taxon>Pterioidea</taxon>
        <taxon>Pteriidae</taxon>
        <taxon>Pinctada</taxon>
    </lineage>
</organism>
<reference evidence="8" key="1">
    <citation type="submission" date="2019-08" db="EMBL/GenBank/DDBJ databases">
        <title>The improved chromosome-level genome for the pearl oyster Pinctada fucata martensii using PacBio sequencing and Hi-C.</title>
        <authorList>
            <person name="Zheng Z."/>
        </authorList>
    </citation>
    <scope>NUCLEOTIDE SEQUENCE</scope>
    <source>
        <strain evidence="8">ZZ-2019</strain>
        <tissue evidence="8">Adductor muscle</tissue>
    </source>
</reference>
<feature type="repeat" description="WD" evidence="6">
    <location>
        <begin position="583"/>
        <end position="624"/>
    </location>
</feature>
<feature type="compositionally biased region" description="Pro residues" evidence="7">
    <location>
        <begin position="198"/>
        <end position="210"/>
    </location>
</feature>
<dbReference type="Pfam" id="PF00400">
    <property type="entry name" value="WD40"/>
    <property type="match status" value="3"/>
</dbReference>
<evidence type="ECO:0000256" key="1">
    <source>
        <dbReference type="ARBA" id="ARBA00004138"/>
    </source>
</evidence>
<evidence type="ECO:0000313" key="9">
    <source>
        <dbReference type="Proteomes" id="UP001186944"/>
    </source>
</evidence>
<evidence type="ECO:0000256" key="5">
    <source>
        <dbReference type="ARBA" id="ARBA00040994"/>
    </source>
</evidence>
<evidence type="ECO:0000256" key="3">
    <source>
        <dbReference type="ARBA" id="ARBA00022737"/>
    </source>
</evidence>
<dbReference type="SUPFAM" id="SSF50978">
    <property type="entry name" value="WD40 repeat-like"/>
    <property type="match status" value="2"/>
</dbReference>
<feature type="compositionally biased region" description="Low complexity" evidence="7">
    <location>
        <begin position="168"/>
        <end position="181"/>
    </location>
</feature>
<dbReference type="InterPro" id="IPR036322">
    <property type="entry name" value="WD40_repeat_dom_sf"/>
</dbReference>
<accession>A0AA89BN17</accession>
<feature type="region of interest" description="Disordered" evidence="7">
    <location>
        <begin position="1"/>
        <end position="221"/>
    </location>
</feature>
<dbReference type="PANTHER" id="PTHR13720">
    <property type="entry name" value="WD-40 REPEAT PROTEIN"/>
    <property type="match status" value="1"/>
</dbReference>
<dbReference type="InterPro" id="IPR015943">
    <property type="entry name" value="WD40/YVTN_repeat-like_dom_sf"/>
</dbReference>
<dbReference type="GO" id="GO:0031514">
    <property type="term" value="C:motile cilium"/>
    <property type="evidence" value="ECO:0007669"/>
    <property type="project" value="TreeGrafter"/>
</dbReference>
<feature type="compositionally biased region" description="Polar residues" evidence="7">
    <location>
        <begin position="182"/>
        <end position="196"/>
    </location>
</feature>
<dbReference type="EMBL" id="VSWD01000013">
    <property type="protein sequence ID" value="KAK3085055.1"/>
    <property type="molecule type" value="Genomic_DNA"/>
</dbReference>